<dbReference type="AlphaFoldDB" id="A0AAW1H2W5"/>
<protein>
    <recommendedName>
        <fullName evidence="5">F-box domain-containing protein</fullName>
    </recommendedName>
</protein>
<dbReference type="PANTHER" id="PTHR31672">
    <property type="entry name" value="BNACNNG10540D PROTEIN"/>
    <property type="match status" value="1"/>
</dbReference>
<dbReference type="SUPFAM" id="SSF81383">
    <property type="entry name" value="F-box domain"/>
    <property type="match status" value="1"/>
</dbReference>
<evidence type="ECO:0000313" key="3">
    <source>
        <dbReference type="EMBL" id="KAK9667715.1"/>
    </source>
</evidence>
<dbReference type="Pfam" id="PF00646">
    <property type="entry name" value="F-box"/>
    <property type="match status" value="1"/>
</dbReference>
<dbReference type="EMBL" id="JBDFQZ010000013">
    <property type="protein sequence ID" value="KAK9667715.1"/>
    <property type="molecule type" value="Genomic_DNA"/>
</dbReference>
<dbReference type="InterPro" id="IPR001810">
    <property type="entry name" value="F-box_dom"/>
</dbReference>
<evidence type="ECO:0008006" key="5">
    <source>
        <dbReference type="Google" id="ProtNLM"/>
    </source>
</evidence>
<feature type="domain" description="F-box associated beta-propeller type 1" evidence="2">
    <location>
        <begin position="106"/>
        <end position="319"/>
    </location>
</feature>
<dbReference type="PANTHER" id="PTHR31672:SF13">
    <property type="entry name" value="F-BOX PROTEIN CPR30-LIKE"/>
    <property type="match status" value="1"/>
</dbReference>
<sequence>MAGAPSPEPPELPPPSPLSDLDLDFILPEILPKLPPKSYLRFKTVCKSFKNFISSPEFTRLNHRQFLPSNNRLLNIPATNRTLYTFDLDSLSSAPYATFRWPKGTVSVLGSCNGLLLISHVHDCVLPLMLLNPSTRTYIDIRSNTVSRDVPLPRKGNLGFGFDHSSNDYKIVVVHDIDATGYRSVTTRFTMVYSVNSKSWRVVDQTNPSDSMERRYGGVLINNHLLHWMFWSPSKRKRRIGCFDVCSEKWMDDVLLPDYYYDTNHKNYLLDVGVLDGYLFSSFENKVDSCYDVWVMKKYGVQKSWMKLLSVDISDYLLLHGGVVPVARRGSSSSQVLLRLRHKDELLWYNKEDNAINEADVPCLWDLQPYVCNASLVSLRGAKVFGAMYEPYEL</sequence>
<organism evidence="3 4">
    <name type="scientific">Saponaria officinalis</name>
    <name type="common">Common soapwort</name>
    <name type="synonym">Lychnis saponaria</name>
    <dbReference type="NCBI Taxonomy" id="3572"/>
    <lineage>
        <taxon>Eukaryota</taxon>
        <taxon>Viridiplantae</taxon>
        <taxon>Streptophyta</taxon>
        <taxon>Embryophyta</taxon>
        <taxon>Tracheophyta</taxon>
        <taxon>Spermatophyta</taxon>
        <taxon>Magnoliopsida</taxon>
        <taxon>eudicotyledons</taxon>
        <taxon>Gunneridae</taxon>
        <taxon>Pentapetalae</taxon>
        <taxon>Caryophyllales</taxon>
        <taxon>Caryophyllaceae</taxon>
        <taxon>Caryophylleae</taxon>
        <taxon>Saponaria</taxon>
    </lineage>
</organism>
<accession>A0AAW1H2W5</accession>
<evidence type="ECO:0000313" key="4">
    <source>
        <dbReference type="Proteomes" id="UP001443914"/>
    </source>
</evidence>
<proteinExistence type="predicted"/>
<gene>
    <name evidence="3" type="ORF">RND81_13G006300</name>
</gene>
<name>A0AAW1H2W5_SAPOF</name>
<evidence type="ECO:0000259" key="2">
    <source>
        <dbReference type="Pfam" id="PF07734"/>
    </source>
</evidence>
<evidence type="ECO:0000259" key="1">
    <source>
        <dbReference type="Pfam" id="PF00646"/>
    </source>
</evidence>
<feature type="domain" description="F-box" evidence="1">
    <location>
        <begin position="19"/>
        <end position="60"/>
    </location>
</feature>
<dbReference type="InterPro" id="IPR050796">
    <property type="entry name" value="SCF_F-box_component"/>
</dbReference>
<dbReference type="InterPro" id="IPR006527">
    <property type="entry name" value="F-box-assoc_dom_typ1"/>
</dbReference>
<comment type="caution">
    <text evidence="3">The sequence shown here is derived from an EMBL/GenBank/DDBJ whole genome shotgun (WGS) entry which is preliminary data.</text>
</comment>
<dbReference type="InterPro" id="IPR036047">
    <property type="entry name" value="F-box-like_dom_sf"/>
</dbReference>
<dbReference type="InterPro" id="IPR017451">
    <property type="entry name" value="F-box-assoc_interact_dom"/>
</dbReference>
<dbReference type="NCBIfam" id="TIGR01640">
    <property type="entry name" value="F_box_assoc_1"/>
    <property type="match status" value="1"/>
</dbReference>
<reference evidence="3" key="1">
    <citation type="submission" date="2024-03" db="EMBL/GenBank/DDBJ databases">
        <title>WGS assembly of Saponaria officinalis var. Norfolk2.</title>
        <authorList>
            <person name="Jenkins J."/>
            <person name="Shu S."/>
            <person name="Grimwood J."/>
            <person name="Barry K."/>
            <person name="Goodstein D."/>
            <person name="Schmutz J."/>
            <person name="Leebens-Mack J."/>
            <person name="Osbourn A."/>
        </authorList>
    </citation>
    <scope>NUCLEOTIDE SEQUENCE [LARGE SCALE GENOMIC DNA]</scope>
    <source>
        <strain evidence="3">JIC</strain>
    </source>
</reference>
<dbReference type="Pfam" id="PF07734">
    <property type="entry name" value="FBA_1"/>
    <property type="match status" value="1"/>
</dbReference>
<dbReference type="Proteomes" id="UP001443914">
    <property type="component" value="Unassembled WGS sequence"/>
</dbReference>
<keyword evidence="4" id="KW-1185">Reference proteome</keyword>